<evidence type="ECO:0000313" key="2">
    <source>
        <dbReference type="Proteomes" id="UP000078295"/>
    </source>
</evidence>
<evidence type="ECO:0000313" key="1">
    <source>
        <dbReference type="EMBL" id="OAV25587.1"/>
    </source>
</evidence>
<dbReference type="AlphaFoldDB" id="A0AB36DPA9"/>
<dbReference type="EMBL" id="LXHQ01000029">
    <property type="protein sequence ID" value="OAV25587.1"/>
    <property type="molecule type" value="Genomic_DNA"/>
</dbReference>
<dbReference type="Proteomes" id="UP000078295">
    <property type="component" value="Unassembled WGS sequence"/>
</dbReference>
<sequence length="41" mass="4519">MQNPQLKSSGLVALSCPWYVILSSSLGKIRPHQKLPCPNIN</sequence>
<comment type="caution">
    <text evidence="1">The sequence shown here is derived from an EMBL/GenBank/DDBJ whole genome shotgun (WGS) entry which is preliminary data.</text>
</comment>
<accession>A0AB36DPA9</accession>
<reference evidence="1 2" key="1">
    <citation type="journal article" date="2016" name="Genome Biol. Evol.">
        <title>Comparative Genomic Analyses of the Moraxella catarrhalis Serosensitive and Seroresistant Lineages Demonstrate Their Independent Evolution.</title>
        <authorList>
            <person name="Earl J.P."/>
            <person name="de Vries S.P."/>
            <person name="Ahmed A."/>
            <person name="Powell E."/>
            <person name="Schultz M.P."/>
            <person name="Hermans P.W."/>
            <person name="Hill D.J."/>
            <person name="Zhou Z."/>
            <person name="Constantinidou C.I."/>
            <person name="Hu F.Z."/>
            <person name="Bootsma H.J."/>
            <person name="Ehrlich G.D."/>
        </authorList>
    </citation>
    <scope>NUCLEOTIDE SEQUENCE [LARGE SCALE GENOMIC DNA]</scope>
    <source>
        <strain evidence="1 2">F23</strain>
    </source>
</reference>
<proteinExistence type="predicted"/>
<name>A0AB36DPA9_MORCA</name>
<gene>
    <name evidence="1" type="ORF">AO370_1057</name>
</gene>
<organism evidence="1 2">
    <name type="scientific">Moraxella catarrhalis</name>
    <name type="common">Branhamella catarrhalis</name>
    <dbReference type="NCBI Taxonomy" id="480"/>
    <lineage>
        <taxon>Bacteria</taxon>
        <taxon>Pseudomonadati</taxon>
        <taxon>Pseudomonadota</taxon>
        <taxon>Gammaproteobacteria</taxon>
        <taxon>Moraxellales</taxon>
        <taxon>Moraxellaceae</taxon>
        <taxon>Moraxella</taxon>
    </lineage>
</organism>
<protein>
    <submittedName>
        <fullName evidence="1">Uncharacterized protein</fullName>
    </submittedName>
</protein>